<dbReference type="SUPFAM" id="SSF82771">
    <property type="entry name" value="GIY-YIG endonuclease"/>
    <property type="match status" value="1"/>
</dbReference>
<dbReference type="AlphaFoldDB" id="A0A0G1M4R0"/>
<dbReference type="EMBL" id="LCKS01000003">
    <property type="protein sequence ID" value="KKU03214.1"/>
    <property type="molecule type" value="Genomic_DNA"/>
</dbReference>
<proteinExistence type="predicted"/>
<feature type="domain" description="GIY-YIG" evidence="1">
    <location>
        <begin position="1"/>
        <end position="76"/>
    </location>
</feature>
<evidence type="ECO:0000259" key="1">
    <source>
        <dbReference type="PROSITE" id="PS50164"/>
    </source>
</evidence>
<evidence type="ECO:0000313" key="2">
    <source>
        <dbReference type="EMBL" id="KKU03214.1"/>
    </source>
</evidence>
<dbReference type="Gene3D" id="3.40.1440.10">
    <property type="entry name" value="GIY-YIG endonuclease"/>
    <property type="match status" value="1"/>
</dbReference>
<dbReference type="Pfam" id="PF01541">
    <property type="entry name" value="GIY-YIG"/>
    <property type="match status" value="1"/>
</dbReference>
<dbReference type="InterPro" id="IPR035901">
    <property type="entry name" value="GIY-YIG_endonuc_sf"/>
</dbReference>
<evidence type="ECO:0000313" key="3">
    <source>
        <dbReference type="Proteomes" id="UP000034264"/>
    </source>
</evidence>
<dbReference type="InterPro" id="IPR000305">
    <property type="entry name" value="GIY-YIG_endonuc"/>
</dbReference>
<protein>
    <submittedName>
        <fullName evidence="2">Excinuclease ABC subunit C</fullName>
    </submittedName>
</protein>
<reference evidence="2 3" key="1">
    <citation type="journal article" date="2015" name="Nature">
        <title>rRNA introns, odd ribosomes, and small enigmatic genomes across a large radiation of phyla.</title>
        <authorList>
            <person name="Brown C.T."/>
            <person name="Hug L.A."/>
            <person name="Thomas B.C."/>
            <person name="Sharon I."/>
            <person name="Castelle C.J."/>
            <person name="Singh A."/>
            <person name="Wilkins M.J."/>
            <person name="Williams K.H."/>
            <person name="Banfield J.F."/>
        </authorList>
    </citation>
    <scope>NUCLEOTIDE SEQUENCE [LARGE SCALE GENOMIC DNA]</scope>
</reference>
<sequence>MYHVYFLRSVNNNKVYVGFTSKDPRIRLDEHNSGSNTWTKSNGPFKLIYHEDYLCEADARKRESFYKMGFGKKIKQAIINVLDA</sequence>
<name>A0A0G1M4R0_9BACT</name>
<dbReference type="PROSITE" id="PS50164">
    <property type="entry name" value="GIY_YIG"/>
    <property type="match status" value="1"/>
</dbReference>
<gene>
    <name evidence="2" type="ORF">UX05_C0003G0053</name>
</gene>
<organism evidence="2 3">
    <name type="scientific">Candidatus Amesbacteria bacterium GW2011_GWC2_45_19</name>
    <dbReference type="NCBI Taxonomy" id="1618366"/>
    <lineage>
        <taxon>Bacteria</taxon>
        <taxon>Candidatus Amesiibacteriota</taxon>
    </lineage>
</organism>
<comment type="caution">
    <text evidence="2">The sequence shown here is derived from an EMBL/GenBank/DDBJ whole genome shotgun (WGS) entry which is preliminary data.</text>
</comment>
<dbReference type="Proteomes" id="UP000034264">
    <property type="component" value="Unassembled WGS sequence"/>
</dbReference>
<accession>A0A0G1M4R0</accession>